<keyword evidence="1" id="KW-0175">Coiled coil</keyword>
<dbReference type="EMBL" id="LR796384">
    <property type="protein sequence ID" value="CAB4140929.1"/>
    <property type="molecule type" value="Genomic_DNA"/>
</dbReference>
<evidence type="ECO:0000256" key="1">
    <source>
        <dbReference type="SAM" id="Coils"/>
    </source>
</evidence>
<gene>
    <name evidence="2" type="ORF">UFOVP401_25</name>
</gene>
<organism evidence="2">
    <name type="scientific">uncultured Caudovirales phage</name>
    <dbReference type="NCBI Taxonomy" id="2100421"/>
    <lineage>
        <taxon>Viruses</taxon>
        <taxon>Duplodnaviria</taxon>
        <taxon>Heunggongvirae</taxon>
        <taxon>Uroviricota</taxon>
        <taxon>Caudoviricetes</taxon>
        <taxon>Peduoviridae</taxon>
        <taxon>Maltschvirus</taxon>
        <taxon>Maltschvirus maltsch</taxon>
    </lineage>
</organism>
<feature type="coiled-coil region" evidence="1">
    <location>
        <begin position="273"/>
        <end position="300"/>
    </location>
</feature>
<sequence>MAKQRPSLGVSAAPVSTYVASVAPAVELYDQQSVNLALQFADAFKDLSVSAAQIAGSMKKQMNEEDVQKGIDLVNQSRKSYKTLVDSGEIKPTENPWMAIGAQQASGTMEGMKARAHFSQVYERRSQEDPAFFDGSSGFDALATQYTQNVNSVIGNAPYMSRAFYEAFNPYIASMGMKHEEKVTEVRNQRVLVGVGAEVGKAVADLRSPDKIVSQNASLALQEAADDFIRSGYSAKQINEAIVDNLINQMATAEDVEAAEQIFDSLKSGTALLKDTEYAKAALTANRAKIENNRNRLTMQESRQFYEWWQDLKPSVVSGKITQEQALEKFNQFVEGPDRKISITGPEAESKRSWILNEIEQGKAEAKRELIKEQENTVLGVINSSSQIPTEFLNNEEGYRGYLEDKMETMFSTFGMDEAQKLQYRGVFERVWGASEQKRAEYRIAALSESIWTGDLGPDGNKQNGLDVAAATQFANFLSPPKGEMPSVPQFVEMKARIDDKRSLMGVAPDTEKAQTLYRQDYDRLDRILTAQEEAVAQQFNGNLNPTATDSPTQLAAKADIRSRFRFLRMRMGTVFNDDREVRKATLSYNAATTPITAERGEELTAFEDTLAAYRLSIQNGIDINQVVLNPQSPNGKRMVSELKWAMTQLSSGANAANIQRDIAAGRVFGSEIDTNFFDRNNPWGWLEFNSGSGIAAEEFNTEMTGWRESNGITEPDAIYYTSAEFFKHYSNAVRGEAVGNNKKALRIANAAMERDNLLVRGSLIPKKNLSPSVDSEYLEAYLRVNYPKAPNATFVVVQTTTDGALLAVRENGIALDNKLIRSTDLNPSGKNPEIVDMVRKIYTEKRASRKGMDIGKPKVGEPKF</sequence>
<proteinExistence type="predicted"/>
<reference evidence="2" key="1">
    <citation type="submission" date="2020-04" db="EMBL/GenBank/DDBJ databases">
        <authorList>
            <person name="Chiriac C."/>
            <person name="Salcher M."/>
            <person name="Ghai R."/>
            <person name="Kavagutti S V."/>
        </authorList>
    </citation>
    <scope>NUCLEOTIDE SEQUENCE</scope>
</reference>
<name>A0A6J5MB42_9CAUD</name>
<accession>A0A6J5MB42</accession>
<protein>
    <submittedName>
        <fullName evidence="2">Uncharacterized protein</fullName>
    </submittedName>
</protein>
<evidence type="ECO:0000313" key="2">
    <source>
        <dbReference type="EMBL" id="CAB4140929.1"/>
    </source>
</evidence>